<dbReference type="AlphaFoldDB" id="A0A0M3ISG2"/>
<organism evidence="1 2">
    <name type="scientific">Ascaris lumbricoides</name>
    <name type="common">Giant roundworm</name>
    <dbReference type="NCBI Taxonomy" id="6252"/>
    <lineage>
        <taxon>Eukaryota</taxon>
        <taxon>Metazoa</taxon>
        <taxon>Ecdysozoa</taxon>
        <taxon>Nematoda</taxon>
        <taxon>Chromadorea</taxon>
        <taxon>Rhabditida</taxon>
        <taxon>Spirurina</taxon>
        <taxon>Ascaridomorpha</taxon>
        <taxon>Ascaridoidea</taxon>
        <taxon>Ascarididae</taxon>
        <taxon>Ascaris</taxon>
    </lineage>
</organism>
<evidence type="ECO:0000313" key="2">
    <source>
        <dbReference type="WBParaSite" id="ALUE_0002169001-mRNA-1"/>
    </source>
</evidence>
<proteinExistence type="predicted"/>
<keyword evidence="1" id="KW-1185">Reference proteome</keyword>
<protein>
    <submittedName>
        <fullName evidence="2">Uncharacterized protein</fullName>
    </submittedName>
</protein>
<accession>A0A0M3ISG2</accession>
<sequence length="58" mass="6810">MRRIFFFVGILLGKKKDLPIRGDPPLRFFRSSRSVFDSATSINFFFLFFADSKRTPSM</sequence>
<evidence type="ECO:0000313" key="1">
    <source>
        <dbReference type="Proteomes" id="UP000036681"/>
    </source>
</evidence>
<dbReference type="WBParaSite" id="ALUE_0002169001-mRNA-1">
    <property type="protein sequence ID" value="ALUE_0002169001-mRNA-1"/>
    <property type="gene ID" value="ALUE_0002169001"/>
</dbReference>
<reference evidence="2" key="1">
    <citation type="submission" date="2017-02" db="UniProtKB">
        <authorList>
            <consortium name="WormBaseParasite"/>
        </authorList>
    </citation>
    <scope>IDENTIFICATION</scope>
</reference>
<name>A0A0M3ISG2_ASCLU</name>
<dbReference type="Proteomes" id="UP000036681">
    <property type="component" value="Unplaced"/>
</dbReference>